<dbReference type="EMBL" id="CP013189">
    <property type="protein sequence ID" value="ALO45772.1"/>
    <property type="molecule type" value="Genomic_DNA"/>
</dbReference>
<accession>A0A0S2KBT0</accession>
<keyword evidence="1" id="KW-1133">Transmembrane helix</keyword>
<dbReference type="AlphaFoldDB" id="A0A0S2KBT0"/>
<keyword evidence="1" id="KW-0472">Membrane</keyword>
<dbReference type="Proteomes" id="UP000065641">
    <property type="component" value="Chromosome"/>
</dbReference>
<dbReference type="Pfam" id="PF10067">
    <property type="entry name" value="DUF2306"/>
    <property type="match status" value="1"/>
</dbReference>
<proteinExistence type="predicted"/>
<gene>
    <name evidence="2" type="ORF">PS2015_1110</name>
</gene>
<dbReference type="STRING" id="1249552.PS2015_1110"/>
<feature type="transmembrane region" description="Helical" evidence="1">
    <location>
        <begin position="100"/>
        <end position="121"/>
    </location>
</feature>
<name>A0A0S2KBT0_9GAMM</name>
<dbReference type="KEGG" id="pspi:PS2015_1110"/>
<sequence length="186" mass="20340">MLFAAIGVSAYALAMGFAPAMRGGFVADMVSQTPGAALLHFIGGGIVLLAGASQFNKGWRTRYPHLHRWLGRVYVGGVLIGGIAGLYLAFHAAGGLAARFGFGLLAVLWLISTGLAFWHILKRNIVVHQQWMVRSYAMTLGAVTLRIWLPLFLMMGVPFEQAYPAIAWLAWVPNLVVAEWVFLRSR</sequence>
<feature type="transmembrane region" description="Helical" evidence="1">
    <location>
        <begin position="133"/>
        <end position="153"/>
    </location>
</feature>
<feature type="transmembrane region" description="Helical" evidence="1">
    <location>
        <begin position="165"/>
        <end position="183"/>
    </location>
</feature>
<organism evidence="2 3">
    <name type="scientific">Pseudohongiella spirulinae</name>
    <dbReference type="NCBI Taxonomy" id="1249552"/>
    <lineage>
        <taxon>Bacteria</taxon>
        <taxon>Pseudomonadati</taxon>
        <taxon>Pseudomonadota</taxon>
        <taxon>Gammaproteobacteria</taxon>
        <taxon>Pseudomonadales</taxon>
        <taxon>Pseudohongiellaceae</taxon>
        <taxon>Pseudohongiella</taxon>
    </lineage>
</organism>
<evidence type="ECO:0000313" key="2">
    <source>
        <dbReference type="EMBL" id="ALO45772.1"/>
    </source>
</evidence>
<reference evidence="2 3" key="1">
    <citation type="submission" date="2015-11" db="EMBL/GenBank/DDBJ databases">
        <authorList>
            <person name="Zhang Y."/>
            <person name="Guo Z."/>
        </authorList>
    </citation>
    <scope>NUCLEOTIDE SEQUENCE [LARGE SCALE GENOMIC DNA]</scope>
    <source>
        <strain evidence="2 3">KCTC 32221</strain>
    </source>
</reference>
<feature type="transmembrane region" description="Helical" evidence="1">
    <location>
        <begin position="73"/>
        <end position="94"/>
    </location>
</feature>
<evidence type="ECO:0000256" key="1">
    <source>
        <dbReference type="SAM" id="Phobius"/>
    </source>
</evidence>
<keyword evidence="1" id="KW-0812">Transmembrane</keyword>
<evidence type="ECO:0000313" key="3">
    <source>
        <dbReference type="Proteomes" id="UP000065641"/>
    </source>
</evidence>
<dbReference type="InterPro" id="IPR018750">
    <property type="entry name" value="DUF2306_membrane"/>
</dbReference>
<feature type="transmembrane region" description="Helical" evidence="1">
    <location>
        <begin position="32"/>
        <end position="52"/>
    </location>
</feature>
<protein>
    <submittedName>
        <fullName evidence="2">Membrane protein</fullName>
    </submittedName>
</protein>
<keyword evidence="3" id="KW-1185">Reference proteome</keyword>